<dbReference type="InterPro" id="IPR051797">
    <property type="entry name" value="TrmB-like"/>
</dbReference>
<evidence type="ECO:0000313" key="2">
    <source>
        <dbReference type="EMBL" id="OGZ37418.1"/>
    </source>
</evidence>
<protein>
    <recommendedName>
        <fullName evidence="1">Transcription regulator TrmB N-terminal domain-containing protein</fullName>
    </recommendedName>
</protein>
<dbReference type="InterPro" id="IPR036388">
    <property type="entry name" value="WH-like_DNA-bd_sf"/>
</dbReference>
<proteinExistence type="predicted"/>
<dbReference type="Proteomes" id="UP000177061">
    <property type="component" value="Unassembled WGS sequence"/>
</dbReference>
<evidence type="ECO:0000313" key="3">
    <source>
        <dbReference type="Proteomes" id="UP000177061"/>
    </source>
</evidence>
<accession>A0A1G2FIL3</accession>
<dbReference type="SUPFAM" id="SSF46785">
    <property type="entry name" value="Winged helix' DNA-binding domain"/>
    <property type="match status" value="1"/>
</dbReference>
<dbReference type="STRING" id="1801997.A3J64_01755"/>
<dbReference type="Gene3D" id="1.10.10.10">
    <property type="entry name" value="Winged helix-like DNA-binding domain superfamily/Winged helix DNA-binding domain"/>
    <property type="match status" value="1"/>
</dbReference>
<dbReference type="Pfam" id="PF01978">
    <property type="entry name" value="TrmB"/>
    <property type="match status" value="1"/>
</dbReference>
<dbReference type="PANTHER" id="PTHR34293:SF1">
    <property type="entry name" value="HTH-TYPE TRANSCRIPTIONAL REGULATOR TRMBL2"/>
    <property type="match status" value="1"/>
</dbReference>
<dbReference type="PANTHER" id="PTHR34293">
    <property type="entry name" value="HTH-TYPE TRANSCRIPTIONAL REGULATOR TRMBL2"/>
    <property type="match status" value="1"/>
</dbReference>
<gene>
    <name evidence="2" type="ORF">A3J64_01755</name>
</gene>
<organism evidence="2 3">
    <name type="scientific">Candidatus Portnoybacteria bacterium RIFCSPHIGHO2_12_FULL_38_9</name>
    <dbReference type="NCBI Taxonomy" id="1801997"/>
    <lineage>
        <taxon>Bacteria</taxon>
        <taxon>Candidatus Portnoyibacteriota</taxon>
    </lineage>
</organism>
<name>A0A1G2FIL3_9BACT</name>
<comment type="caution">
    <text evidence="2">The sequence shown here is derived from an EMBL/GenBank/DDBJ whole genome shotgun (WGS) entry which is preliminary data.</text>
</comment>
<feature type="domain" description="Transcription regulator TrmB N-terminal" evidence="1">
    <location>
        <begin position="8"/>
        <end position="73"/>
    </location>
</feature>
<dbReference type="EMBL" id="MHNB01000008">
    <property type="protein sequence ID" value="OGZ37418.1"/>
    <property type="molecule type" value="Genomic_DNA"/>
</dbReference>
<dbReference type="InterPro" id="IPR036390">
    <property type="entry name" value="WH_DNA-bd_sf"/>
</dbReference>
<evidence type="ECO:0000259" key="1">
    <source>
        <dbReference type="Pfam" id="PF01978"/>
    </source>
</evidence>
<dbReference type="InterPro" id="IPR002831">
    <property type="entry name" value="Tscrpt_reg_TrmB_N"/>
</dbReference>
<dbReference type="AlphaFoldDB" id="A0A1G2FIL3"/>
<sequence length="248" mass="28925">MENFQKTLQEYGLSDKEAELYLAAISVGTATITQLSKKSGLKRPTTYLVIDELLKRKLLILVPKGKKIYYKAESPQMLISQSEEIKRKIEKILPNLKSIYVKNSKQPRVRFYEGKANLYKVYEEFFQSNEIWAMVSIDRFLSVFNDEDNKHFFRILTRAGGIIYDMFENTKKARESSREKYRFAISENRLLPKAMKLSTDILVSSDKIAIISFENVSGVIIEDKDMTKTHKMILQFIWNNLPINLNKN</sequence>
<reference evidence="2 3" key="1">
    <citation type="journal article" date="2016" name="Nat. Commun.">
        <title>Thousands of microbial genomes shed light on interconnected biogeochemical processes in an aquifer system.</title>
        <authorList>
            <person name="Anantharaman K."/>
            <person name="Brown C.T."/>
            <person name="Hug L.A."/>
            <person name="Sharon I."/>
            <person name="Castelle C.J."/>
            <person name="Probst A.J."/>
            <person name="Thomas B.C."/>
            <person name="Singh A."/>
            <person name="Wilkins M.J."/>
            <person name="Karaoz U."/>
            <person name="Brodie E.L."/>
            <person name="Williams K.H."/>
            <person name="Hubbard S.S."/>
            <person name="Banfield J.F."/>
        </authorList>
    </citation>
    <scope>NUCLEOTIDE SEQUENCE [LARGE SCALE GENOMIC DNA]</scope>
</reference>